<organism evidence="1 2">
    <name type="scientific">Rhizoctonia solani AG-3 Rhs1AP</name>
    <dbReference type="NCBI Taxonomy" id="1086054"/>
    <lineage>
        <taxon>Eukaryota</taxon>
        <taxon>Fungi</taxon>
        <taxon>Dikarya</taxon>
        <taxon>Basidiomycota</taxon>
        <taxon>Agaricomycotina</taxon>
        <taxon>Agaricomycetes</taxon>
        <taxon>Cantharellales</taxon>
        <taxon>Ceratobasidiaceae</taxon>
        <taxon>Rhizoctonia</taxon>
    </lineage>
</organism>
<dbReference type="AlphaFoldDB" id="X8JB73"/>
<gene>
    <name evidence="1" type="ORF">RSOL_379960</name>
</gene>
<evidence type="ECO:0000313" key="1">
    <source>
        <dbReference type="EMBL" id="EUC60977.1"/>
    </source>
</evidence>
<dbReference type="Proteomes" id="UP000030108">
    <property type="component" value="Unassembled WGS sequence"/>
</dbReference>
<dbReference type="OrthoDB" id="3222645at2759"/>
<name>X8JB73_9AGAM</name>
<reference evidence="2" key="1">
    <citation type="journal article" date="2014" name="Genome Announc.">
        <title>Draft genome sequence of the plant-pathogenic soil fungus Rhizoctonia solani anastomosis group 3 strain Rhs1AP.</title>
        <authorList>
            <person name="Cubeta M.A."/>
            <person name="Thomas E."/>
            <person name="Dean R.A."/>
            <person name="Jabaji S."/>
            <person name="Neate S.M."/>
            <person name="Tavantzis S."/>
            <person name="Toda T."/>
            <person name="Vilgalys R."/>
            <person name="Bharathan N."/>
            <person name="Fedorova-Abrams N."/>
            <person name="Pakala S.B."/>
            <person name="Pakala S.M."/>
            <person name="Zafar N."/>
            <person name="Joardar V."/>
            <person name="Losada L."/>
            <person name="Nierman W.C."/>
        </authorList>
    </citation>
    <scope>NUCLEOTIDE SEQUENCE [LARGE SCALE GENOMIC DNA]</scope>
    <source>
        <strain evidence="2">AG-3</strain>
    </source>
</reference>
<dbReference type="EMBL" id="JATN01000319">
    <property type="protein sequence ID" value="EUC60977.1"/>
    <property type="molecule type" value="Genomic_DNA"/>
</dbReference>
<proteinExistence type="predicted"/>
<comment type="caution">
    <text evidence="1">The sequence shown here is derived from an EMBL/GenBank/DDBJ whole genome shotgun (WGS) entry which is preliminary data.</text>
</comment>
<protein>
    <submittedName>
        <fullName evidence="1">Uncharacterized protein</fullName>
    </submittedName>
</protein>
<sequence>MDNMFNYKEFHPSLSPENNQVLYTSYQKIRVQDPQVIVGHWRVSTMKSHGEFHKDHAALAQQLYEEVLIPFCSKIYNIEPLSQTLNSITLELSELLKLASEWRSFTDRSVVMYDFHPQINNPGAEFEIREVEIEGARLNTPSSNKALLTTRLGLFSSRALGDSHGIDCAIQSKIGVLTSEYFATEA</sequence>
<accession>X8JB73</accession>
<evidence type="ECO:0000313" key="2">
    <source>
        <dbReference type="Proteomes" id="UP000030108"/>
    </source>
</evidence>